<feature type="compositionally biased region" description="Basic and acidic residues" evidence="1">
    <location>
        <begin position="214"/>
        <end position="223"/>
    </location>
</feature>
<feature type="compositionally biased region" description="Polar residues" evidence="1">
    <location>
        <begin position="198"/>
        <end position="207"/>
    </location>
</feature>
<proteinExistence type="predicted"/>
<gene>
    <name evidence="2" type="ORF">HJG60_008784</name>
</gene>
<sequence>MARLFPMIPGQEAPGEPFLEPRSLWRRGGVGARAPAFNVEATRSLERAVTPLSRTFPCIFAFKGVTAQVLRVQEGTGPVRAIPEPPTKATLRGSCTCLPAPVSLRGVRNPAAPREQRRSCAKGTRVSPRTRDTQRRGSGMDFKAPTLHAALVSPQPVPLIPPKTAGLCGCLHRGCVWRWNQAPWAPGAAETRALHTTLTGSAHSACSPSPRPSGGRETERGDPVRFGPLSRFREHVRAVPASSCISPMTLHK</sequence>
<evidence type="ECO:0000313" key="3">
    <source>
        <dbReference type="Proteomes" id="UP000664940"/>
    </source>
</evidence>
<accession>A0A833YTC8</accession>
<organism evidence="2 3">
    <name type="scientific">Phyllostomus discolor</name>
    <name type="common">pale spear-nosed bat</name>
    <dbReference type="NCBI Taxonomy" id="89673"/>
    <lineage>
        <taxon>Eukaryota</taxon>
        <taxon>Metazoa</taxon>
        <taxon>Chordata</taxon>
        <taxon>Craniata</taxon>
        <taxon>Vertebrata</taxon>
        <taxon>Euteleostomi</taxon>
        <taxon>Mammalia</taxon>
        <taxon>Eutheria</taxon>
        <taxon>Laurasiatheria</taxon>
        <taxon>Chiroptera</taxon>
        <taxon>Yangochiroptera</taxon>
        <taxon>Phyllostomidae</taxon>
        <taxon>Phyllostominae</taxon>
        <taxon>Phyllostomus</taxon>
    </lineage>
</organism>
<dbReference type="AlphaFoldDB" id="A0A833YTC8"/>
<protein>
    <submittedName>
        <fullName evidence="2">Uncharacterized protein</fullName>
    </submittedName>
</protein>
<evidence type="ECO:0000313" key="2">
    <source>
        <dbReference type="EMBL" id="KAF6081765.1"/>
    </source>
</evidence>
<reference evidence="2 3" key="1">
    <citation type="journal article" date="2020" name="Nature">
        <title>Six reference-quality genomes reveal evolution of bat adaptations.</title>
        <authorList>
            <person name="Jebb D."/>
            <person name="Huang Z."/>
            <person name="Pippel M."/>
            <person name="Hughes G.M."/>
            <person name="Lavrichenko K."/>
            <person name="Devanna P."/>
            <person name="Winkler S."/>
            <person name="Jermiin L.S."/>
            <person name="Skirmuntt E.C."/>
            <person name="Katzourakis A."/>
            <person name="Burkitt-Gray L."/>
            <person name="Ray D.A."/>
            <person name="Sullivan K.A.M."/>
            <person name="Roscito J.G."/>
            <person name="Kirilenko B.M."/>
            <person name="Davalos L.M."/>
            <person name="Corthals A.P."/>
            <person name="Power M.L."/>
            <person name="Jones G."/>
            <person name="Ransome R.D."/>
            <person name="Dechmann D.K.N."/>
            <person name="Locatelli A.G."/>
            <person name="Puechmaille S.J."/>
            <person name="Fedrigo O."/>
            <person name="Jarvis E.D."/>
            <person name="Hiller M."/>
            <person name="Vernes S.C."/>
            <person name="Myers E.W."/>
            <person name="Teeling E.C."/>
        </authorList>
    </citation>
    <scope>NUCLEOTIDE SEQUENCE [LARGE SCALE GENOMIC DNA]</scope>
    <source>
        <strain evidence="2">Bat1K_MPI-CBG_1</strain>
    </source>
</reference>
<dbReference type="EMBL" id="JABVXQ010000013">
    <property type="protein sequence ID" value="KAF6081765.1"/>
    <property type="molecule type" value="Genomic_DNA"/>
</dbReference>
<evidence type="ECO:0000256" key="1">
    <source>
        <dbReference type="SAM" id="MobiDB-lite"/>
    </source>
</evidence>
<comment type="caution">
    <text evidence="2">The sequence shown here is derived from an EMBL/GenBank/DDBJ whole genome shotgun (WGS) entry which is preliminary data.</text>
</comment>
<feature type="region of interest" description="Disordered" evidence="1">
    <location>
        <begin position="109"/>
        <end position="141"/>
    </location>
</feature>
<name>A0A833YTC8_9CHIR</name>
<dbReference type="Proteomes" id="UP000664940">
    <property type="component" value="Unassembled WGS sequence"/>
</dbReference>
<feature type="region of interest" description="Disordered" evidence="1">
    <location>
        <begin position="198"/>
        <end position="227"/>
    </location>
</feature>